<dbReference type="InterPro" id="IPR036503">
    <property type="entry name" value="Ald_Fedxn_OxRdtase_N_sf"/>
</dbReference>
<dbReference type="EMBL" id="CP009788">
    <property type="protein sequence ID" value="AJE03661.1"/>
    <property type="molecule type" value="Genomic_DNA"/>
</dbReference>
<comment type="cofactor">
    <cofactor evidence="8">
        <name>tungstopterin</name>
        <dbReference type="ChEBI" id="CHEBI:30402"/>
    </cofactor>
</comment>
<dbReference type="Gene3D" id="1.10.569.10">
    <property type="entry name" value="Aldehyde Ferredoxin Oxidoreductase Protein, subunit A, domain 2"/>
    <property type="match status" value="1"/>
</dbReference>
<evidence type="ECO:0000313" key="10">
    <source>
        <dbReference type="EMBL" id="AJE03661.1"/>
    </source>
</evidence>
<dbReference type="OrthoDB" id="9763894at2"/>
<keyword evidence="5" id="KW-0560">Oxidoreductase</keyword>
<dbReference type="InterPro" id="IPR051919">
    <property type="entry name" value="W-dependent_AOR"/>
</dbReference>
<evidence type="ECO:0000256" key="4">
    <source>
        <dbReference type="ARBA" id="ARBA00022723"/>
    </source>
</evidence>
<evidence type="ECO:0000256" key="6">
    <source>
        <dbReference type="ARBA" id="ARBA00023004"/>
    </source>
</evidence>
<accession>A0A0B5BHY9</accession>
<proteinExistence type="inferred from homology"/>
<dbReference type="Pfam" id="PF02730">
    <property type="entry name" value="AFOR_N"/>
    <property type="match status" value="1"/>
</dbReference>
<name>A0A0B5BHY9_9BACT</name>
<evidence type="ECO:0000256" key="8">
    <source>
        <dbReference type="ARBA" id="ARBA00049934"/>
    </source>
</evidence>
<keyword evidence="11" id="KW-1185">Reference proteome</keyword>
<dbReference type="STRING" id="345632.GPICK_10155"/>
<dbReference type="GO" id="GO:0016625">
    <property type="term" value="F:oxidoreductase activity, acting on the aldehyde or oxo group of donors, iron-sulfur protein as acceptor"/>
    <property type="evidence" value="ECO:0007669"/>
    <property type="project" value="InterPro"/>
</dbReference>
<dbReference type="InterPro" id="IPR036021">
    <property type="entry name" value="Tungsten_al_ferr_oxy-like_C"/>
</dbReference>
<evidence type="ECO:0000256" key="7">
    <source>
        <dbReference type="ARBA" id="ARBA00023014"/>
    </source>
</evidence>
<evidence type="ECO:0000259" key="9">
    <source>
        <dbReference type="SMART" id="SM00790"/>
    </source>
</evidence>
<dbReference type="PANTHER" id="PTHR30038:SF0">
    <property type="entry name" value="TUNGSTEN-CONTAINING ALDEHYDE FERREDOXIN OXIDOREDUCTASE"/>
    <property type="match status" value="1"/>
</dbReference>
<dbReference type="AlphaFoldDB" id="A0A0B5BHY9"/>
<gene>
    <name evidence="10" type="ORF">GPICK_10155</name>
</gene>
<dbReference type="RefSeq" id="WP_039742824.1">
    <property type="nucleotide sequence ID" value="NZ_CP009788.1"/>
</dbReference>
<keyword evidence="3" id="KW-0004">4Fe-4S</keyword>
<sequence>MSGWTGIIQYVDLARRRSWREKLPADLLHAYLGGRGLGVRLMRGCHHLDPLAPEMPLIFSVGPLCGTQAPTAARLTVVSRSPLTGTIYDCSAGGRFAWRLKAAGLDALVVTGRSATPVAIAVTPAGAEILDVPNLWGRTVHETVAALAERGSVTAIGPAGEHGVLFANIMMGEGNSVGRGGLGAVMGAKGLKGVVVDGDGTTGIADRQRFDTARQDVMRLFRASPVIFGELGIAEYGTPALVDLMRQRRMAPTENFRGTVFEASGNYSGPAIRREYQARKDGCYGCPIQCKKSTPQGEHLPEYETVSHFGALNGIASLAAIVKSNTLCNELGIDTISAAATLSAWGEARGRFPDGDEVQRLLADIAFRRGDGDLLALGSRRVTEALGRPELSMSVKGLELPAYDPRGAYGMALAYCTSNRGGCHLRAYPVSHEILRKPIATDRFSFSGKARIIAIAEDTNAAIDSLVACKFSFFGATLEEYAELLAATTGIDYSPQSLKEIGRRIYLTERFYNCVNGFDAKDDILPERFFVEAGSSGEGIEILPVDRPRFAEELQKYYRIRGLTPNGIFADPDFLAKQP</sequence>
<keyword evidence="7" id="KW-0411">Iron-sulfur</keyword>
<dbReference type="GO" id="GO:0009055">
    <property type="term" value="F:electron transfer activity"/>
    <property type="evidence" value="ECO:0007669"/>
    <property type="project" value="InterPro"/>
</dbReference>
<dbReference type="InterPro" id="IPR001203">
    <property type="entry name" value="OxRdtase_Ald_Fedxn_C"/>
</dbReference>
<reference evidence="10 11" key="1">
    <citation type="journal article" date="2015" name="Genome Announc.">
        <title>Complete Genome of Geobacter pickeringii G13T, a Metal-Reducing Isolate from Sedimentary Kaolin Deposits.</title>
        <authorList>
            <person name="Badalamenti J.P."/>
            <person name="Bond D.R."/>
        </authorList>
    </citation>
    <scope>NUCLEOTIDE SEQUENCE [LARGE SCALE GENOMIC DNA]</scope>
    <source>
        <strain evidence="10 11">G13</strain>
    </source>
</reference>
<comment type="similarity">
    <text evidence="2">Belongs to the AOR/FOR family.</text>
</comment>
<dbReference type="SUPFAM" id="SSF48310">
    <property type="entry name" value="Aldehyde ferredoxin oxidoreductase, C-terminal domains"/>
    <property type="match status" value="1"/>
</dbReference>
<dbReference type="GO" id="GO:0051539">
    <property type="term" value="F:4 iron, 4 sulfur cluster binding"/>
    <property type="evidence" value="ECO:0007669"/>
    <property type="project" value="UniProtKB-KW"/>
</dbReference>
<keyword evidence="4" id="KW-0479">Metal-binding</keyword>
<evidence type="ECO:0000256" key="1">
    <source>
        <dbReference type="ARBA" id="ARBA00001966"/>
    </source>
</evidence>
<dbReference type="InterPro" id="IPR013983">
    <property type="entry name" value="Ald_Fedxn_OxRdtase_N"/>
</dbReference>
<keyword evidence="6" id="KW-0408">Iron</keyword>
<dbReference type="PANTHER" id="PTHR30038">
    <property type="entry name" value="ALDEHYDE FERREDOXIN OXIDOREDUCTASE"/>
    <property type="match status" value="1"/>
</dbReference>
<feature type="domain" description="Aldehyde ferredoxin oxidoreductase N-terminal" evidence="9">
    <location>
        <begin position="4"/>
        <end position="200"/>
    </location>
</feature>
<dbReference type="Gene3D" id="1.10.599.10">
    <property type="entry name" value="Aldehyde Ferredoxin Oxidoreductase Protein, subunit A, domain 3"/>
    <property type="match status" value="1"/>
</dbReference>
<dbReference type="SUPFAM" id="SSF56228">
    <property type="entry name" value="Aldehyde ferredoxin oxidoreductase, N-terminal domain"/>
    <property type="match status" value="1"/>
</dbReference>
<dbReference type="InterPro" id="IPR013984">
    <property type="entry name" value="Ald_Fedxn_OxRdtase_dom2"/>
</dbReference>
<evidence type="ECO:0000256" key="2">
    <source>
        <dbReference type="ARBA" id="ARBA00011032"/>
    </source>
</evidence>
<dbReference type="HOGENOM" id="CLU_020364_1_0_7"/>
<evidence type="ECO:0000256" key="3">
    <source>
        <dbReference type="ARBA" id="ARBA00022485"/>
    </source>
</evidence>
<dbReference type="GO" id="GO:0046872">
    <property type="term" value="F:metal ion binding"/>
    <property type="evidence" value="ECO:0007669"/>
    <property type="project" value="UniProtKB-KW"/>
</dbReference>
<dbReference type="Gene3D" id="3.60.9.10">
    <property type="entry name" value="Aldehyde ferredoxin oxidoreductase, N-terminal domain"/>
    <property type="match status" value="1"/>
</dbReference>
<dbReference type="SMART" id="SM00790">
    <property type="entry name" value="AFOR_N"/>
    <property type="match status" value="1"/>
</dbReference>
<dbReference type="Proteomes" id="UP000057609">
    <property type="component" value="Chromosome"/>
</dbReference>
<protein>
    <submittedName>
        <fullName evidence="10">Aldehyde:ferredoxin oxidoreductase</fullName>
    </submittedName>
</protein>
<organism evidence="10 11">
    <name type="scientific">Geobacter pickeringii</name>
    <dbReference type="NCBI Taxonomy" id="345632"/>
    <lineage>
        <taxon>Bacteria</taxon>
        <taxon>Pseudomonadati</taxon>
        <taxon>Thermodesulfobacteriota</taxon>
        <taxon>Desulfuromonadia</taxon>
        <taxon>Geobacterales</taxon>
        <taxon>Geobacteraceae</taxon>
        <taxon>Geobacter</taxon>
    </lineage>
</organism>
<dbReference type="InterPro" id="IPR013985">
    <property type="entry name" value="Ald_Fedxn_OxRdtase_dom3"/>
</dbReference>
<evidence type="ECO:0000256" key="5">
    <source>
        <dbReference type="ARBA" id="ARBA00023002"/>
    </source>
</evidence>
<dbReference type="KEGG" id="gpi:GPICK_10155"/>
<dbReference type="Pfam" id="PF01314">
    <property type="entry name" value="AFOR_C"/>
    <property type="match status" value="1"/>
</dbReference>
<comment type="cofactor">
    <cofactor evidence="1">
        <name>[4Fe-4S] cluster</name>
        <dbReference type="ChEBI" id="CHEBI:49883"/>
    </cofactor>
</comment>
<evidence type="ECO:0000313" key="11">
    <source>
        <dbReference type="Proteomes" id="UP000057609"/>
    </source>
</evidence>